<keyword evidence="7" id="KW-1185">Reference proteome</keyword>
<feature type="domain" description="BHLH" evidence="5">
    <location>
        <begin position="599"/>
        <end position="648"/>
    </location>
</feature>
<dbReference type="InterPro" id="IPR043561">
    <property type="entry name" value="LHW-like"/>
</dbReference>
<keyword evidence="4" id="KW-0539">Nucleus</keyword>
<evidence type="ECO:0000313" key="7">
    <source>
        <dbReference type="Proteomes" id="UP000685013"/>
    </source>
</evidence>
<dbReference type="InterPro" id="IPR025610">
    <property type="entry name" value="MYC/MYB_N"/>
</dbReference>
<sequence length="786" mass="87187">MSVLHGPCCTLHKAELFFHQTDRHELRILLIAVLALLELLIFDSARVVEEGGGGVCSAMGLWLLASTGPPIKRRAELALKRRMETSALKQLLKSLCNNSQWIYAVFWKIKYQNPSILTWEDGYCNCSKLENHLGSMTECRMINEREEHVSSYYGTNIHNGDSGGCSVGAAVAVMFYLQYALGEGTVGSVASSGNHSWVFLENLFTSDLLSASIYEGPTEWLLQYASGIKTILLVPVLPFGVLQLGSLQILTENLSMVGYIKDRVSAINSVDGNATSVASDKGVWPLCASVVPSPFGSLDDPTNVTSCMFQAENHEAIDDVKPLVSTFNQFVTNQDVPTVSRRTRPETLHSEKGHKGELEGTTMEEPFASLYQSIRDSEVEFSDLFCLEPLLAPCSQLRNNETGLFEGNPHSYHSCSVDNVVGQQFGHNLVSKKEYGSADNFFSFPDDCELLEALGSALPAHKHTNELAHDSSSSIKNTTSSLMCSSDFKEGDLEHLLEAMITADDTLSNNTINARISSPVVGRSGLSAKICCQSESSAVVVDDPALWIFPESKVTETGRKYLTSLSTSNSLVVSAREENDCDITKHKNGMKSSNFRRRIKVTSNARQRPRDRQLIQDRIKELRQIVPNGAKCSIVGLLEKTVMHMLYLQRVTDQAEKLKQLAQEGSNSEYSTVLEHEGSQPNGASWAWAFDIGSELQVCPIVVEDLEYKGHMLIKILCDDMGLFLEISQILRDLELTILKGVIERHSNNSWAHFIVEAPRGFHRMDVFWPLLHLLQRKRNPVSGRI</sequence>
<dbReference type="InterPro" id="IPR011598">
    <property type="entry name" value="bHLH_dom"/>
</dbReference>
<dbReference type="Pfam" id="PF14215">
    <property type="entry name" value="bHLH-MYC_N"/>
    <property type="match status" value="1"/>
</dbReference>
<evidence type="ECO:0000256" key="4">
    <source>
        <dbReference type="ARBA" id="ARBA00023242"/>
    </source>
</evidence>
<organism evidence="6 7">
    <name type="scientific">Cucurbita argyrosperma subsp. sororia</name>
    <dbReference type="NCBI Taxonomy" id="37648"/>
    <lineage>
        <taxon>Eukaryota</taxon>
        <taxon>Viridiplantae</taxon>
        <taxon>Streptophyta</taxon>
        <taxon>Embryophyta</taxon>
        <taxon>Tracheophyta</taxon>
        <taxon>Spermatophyta</taxon>
        <taxon>Magnoliopsida</taxon>
        <taxon>eudicotyledons</taxon>
        <taxon>Gunneridae</taxon>
        <taxon>Pentapetalae</taxon>
        <taxon>rosids</taxon>
        <taxon>fabids</taxon>
        <taxon>Cucurbitales</taxon>
        <taxon>Cucurbitaceae</taxon>
        <taxon>Cucurbiteae</taxon>
        <taxon>Cucurbita</taxon>
    </lineage>
</organism>
<dbReference type="AlphaFoldDB" id="A0AAV6NDT2"/>
<protein>
    <submittedName>
        <fullName evidence="6">Transcription factor LHW</fullName>
    </submittedName>
</protein>
<evidence type="ECO:0000256" key="1">
    <source>
        <dbReference type="ARBA" id="ARBA00004123"/>
    </source>
</evidence>
<dbReference type="PANTHER" id="PTHR46196:SF3">
    <property type="entry name" value="TRANSCRIPTION FACTOR LHW-LIKE ISOFORM X1"/>
    <property type="match status" value="1"/>
</dbReference>
<evidence type="ECO:0000256" key="3">
    <source>
        <dbReference type="ARBA" id="ARBA00023163"/>
    </source>
</evidence>
<keyword evidence="2" id="KW-0805">Transcription regulation</keyword>
<comment type="caution">
    <text evidence="6">The sequence shown here is derived from an EMBL/GenBank/DDBJ whole genome shotgun (WGS) entry which is preliminary data.</text>
</comment>
<evidence type="ECO:0000256" key="2">
    <source>
        <dbReference type="ARBA" id="ARBA00023015"/>
    </source>
</evidence>
<feature type="non-terminal residue" evidence="6">
    <location>
        <position position="1"/>
    </location>
</feature>
<dbReference type="GO" id="GO:0005634">
    <property type="term" value="C:nucleus"/>
    <property type="evidence" value="ECO:0007669"/>
    <property type="project" value="UniProtKB-SubCell"/>
</dbReference>
<dbReference type="CDD" id="cd04873">
    <property type="entry name" value="ACT_UUR-ACR-like"/>
    <property type="match status" value="1"/>
</dbReference>
<comment type="subcellular location">
    <subcellularLocation>
        <location evidence="1">Nucleus</location>
    </subcellularLocation>
</comment>
<dbReference type="Proteomes" id="UP000685013">
    <property type="component" value="Chromosome 6"/>
</dbReference>
<evidence type="ECO:0000313" key="6">
    <source>
        <dbReference type="EMBL" id="KAG6596393.1"/>
    </source>
</evidence>
<accession>A0AAV6NDT2</accession>
<dbReference type="GO" id="GO:0003700">
    <property type="term" value="F:DNA-binding transcription factor activity"/>
    <property type="evidence" value="ECO:0007669"/>
    <property type="project" value="InterPro"/>
</dbReference>
<dbReference type="EMBL" id="JAGKQH010000006">
    <property type="protein sequence ID" value="KAG6596393.1"/>
    <property type="molecule type" value="Genomic_DNA"/>
</dbReference>
<evidence type="ECO:0000259" key="5">
    <source>
        <dbReference type="PROSITE" id="PS50888"/>
    </source>
</evidence>
<dbReference type="PANTHER" id="PTHR46196">
    <property type="entry name" value="TRANSCRIPTION FACTOR BHLH155-LIKE ISOFORM X1-RELATED"/>
    <property type="match status" value="1"/>
</dbReference>
<name>A0AAV6NDT2_9ROSI</name>
<dbReference type="Pfam" id="PF23176">
    <property type="entry name" value="bHLH_LHW"/>
    <property type="match status" value="1"/>
</dbReference>
<dbReference type="GO" id="GO:0046983">
    <property type="term" value="F:protein dimerization activity"/>
    <property type="evidence" value="ECO:0007669"/>
    <property type="project" value="InterPro"/>
</dbReference>
<gene>
    <name evidence="6" type="primary">LHW</name>
    <name evidence="6" type="ORF">SDJN03_09573</name>
</gene>
<keyword evidence="3" id="KW-0804">Transcription</keyword>
<reference evidence="6 7" key="1">
    <citation type="journal article" date="2021" name="Hortic Res">
        <title>The domestication of Cucurbita argyrosperma as revealed by the genome of its wild relative.</title>
        <authorList>
            <person name="Barrera-Redondo J."/>
            <person name="Sanchez-de la Vega G."/>
            <person name="Aguirre-Liguori J.A."/>
            <person name="Castellanos-Morales G."/>
            <person name="Gutierrez-Guerrero Y.T."/>
            <person name="Aguirre-Dugua X."/>
            <person name="Aguirre-Planter E."/>
            <person name="Tenaillon M.I."/>
            <person name="Lira-Saade R."/>
            <person name="Eguiarte L.E."/>
        </authorList>
    </citation>
    <scope>NUCLEOTIDE SEQUENCE [LARGE SCALE GENOMIC DNA]</scope>
    <source>
        <strain evidence="6">JBR-2021</strain>
    </source>
</reference>
<proteinExistence type="predicted"/>
<dbReference type="PROSITE" id="PS50888">
    <property type="entry name" value="BHLH"/>
    <property type="match status" value="1"/>
</dbReference>